<dbReference type="EMBL" id="JAEVHI010000001">
    <property type="protein sequence ID" value="KAG5304410.1"/>
    <property type="molecule type" value="Genomic_DNA"/>
</dbReference>
<accession>A0A8H7ZAW6</accession>
<dbReference type="Proteomes" id="UP000670092">
    <property type="component" value="Unassembled WGS sequence"/>
</dbReference>
<gene>
    <name evidence="1" type="ORF">I7I52_02736</name>
</gene>
<evidence type="ECO:0000313" key="1">
    <source>
        <dbReference type="EMBL" id="KAG5304410.1"/>
    </source>
</evidence>
<dbReference type="VEuPathDB" id="FungiDB:I7I52_02736"/>
<proteinExistence type="predicted"/>
<dbReference type="AlphaFoldDB" id="A0A8H7ZAW6"/>
<organism evidence="1 2">
    <name type="scientific">Ajellomyces capsulatus</name>
    <name type="common">Darling's disease fungus</name>
    <name type="synonym">Histoplasma capsulatum</name>
    <dbReference type="NCBI Taxonomy" id="5037"/>
    <lineage>
        <taxon>Eukaryota</taxon>
        <taxon>Fungi</taxon>
        <taxon>Dikarya</taxon>
        <taxon>Ascomycota</taxon>
        <taxon>Pezizomycotina</taxon>
        <taxon>Eurotiomycetes</taxon>
        <taxon>Eurotiomycetidae</taxon>
        <taxon>Onygenales</taxon>
        <taxon>Ajellomycetaceae</taxon>
        <taxon>Histoplasma</taxon>
    </lineage>
</organism>
<evidence type="ECO:0000313" key="2">
    <source>
        <dbReference type="Proteomes" id="UP000670092"/>
    </source>
</evidence>
<reference evidence="1 2" key="1">
    <citation type="submission" date="2021-01" db="EMBL/GenBank/DDBJ databases">
        <title>Chromosome-level genome assembly of a human fungal pathogen reveals clustering of transcriptionally co-regulated genes.</title>
        <authorList>
            <person name="Voorhies M."/>
            <person name="Cohen S."/>
            <person name="Shea T.P."/>
            <person name="Petrus S."/>
            <person name="Munoz J.F."/>
            <person name="Poplawski S."/>
            <person name="Goldman W.E."/>
            <person name="Michael T."/>
            <person name="Cuomo C.A."/>
            <person name="Sil A."/>
            <person name="Beyhan S."/>
        </authorList>
    </citation>
    <scope>NUCLEOTIDE SEQUENCE [LARGE SCALE GENOMIC DNA]</scope>
    <source>
        <strain evidence="1 2">G184AR</strain>
    </source>
</reference>
<comment type="caution">
    <text evidence="1">The sequence shown here is derived from an EMBL/GenBank/DDBJ whole genome shotgun (WGS) entry which is preliminary data.</text>
</comment>
<protein>
    <submittedName>
        <fullName evidence="1">Uncharacterized protein</fullName>
    </submittedName>
</protein>
<name>A0A8H7ZAW6_AJECA</name>
<sequence>MACAVQPGFRIQTPEARAEQNMKKFGYPSAKRQLIPGQAGIRTDDHDGPSLYKAGLIPQPNLSLLGIYVELI</sequence>